<gene>
    <name evidence="3" type="ORF">SSRG_05136</name>
</gene>
<dbReference type="PANTHER" id="PTHR35526:SF3">
    <property type="entry name" value="ANTI-SIGMA-F FACTOR RSBW"/>
    <property type="match status" value="1"/>
</dbReference>
<keyword evidence="1" id="KW-0723">Serine/threonine-protein kinase</keyword>
<evidence type="ECO:0000313" key="3">
    <source>
        <dbReference type="EMBL" id="EFL42332.1"/>
    </source>
</evidence>
<dbReference type="InterPro" id="IPR003594">
    <property type="entry name" value="HATPase_dom"/>
</dbReference>
<dbReference type="InterPro" id="IPR050267">
    <property type="entry name" value="Anti-sigma-factor_SerPK"/>
</dbReference>
<protein>
    <recommendedName>
        <fullName evidence="2">Histidine kinase/HSP90-like ATPase domain-containing protein</fullName>
    </recommendedName>
</protein>
<dbReference type="PANTHER" id="PTHR35526">
    <property type="entry name" value="ANTI-SIGMA-F FACTOR RSBW-RELATED"/>
    <property type="match status" value="1"/>
</dbReference>
<proteinExistence type="predicted"/>
<dbReference type="Proteomes" id="UP000002968">
    <property type="component" value="Unassembled WGS sequence"/>
</dbReference>
<evidence type="ECO:0000313" key="4">
    <source>
        <dbReference type="Proteomes" id="UP000002968"/>
    </source>
</evidence>
<evidence type="ECO:0000259" key="2">
    <source>
        <dbReference type="Pfam" id="PF13581"/>
    </source>
</evidence>
<sequence>MADRSPNDDHSRHPRAHDRMSLCFEVSPPRNGNSILDDDARRVGVARRVTAAWLRYCGLGALVDDAVLIVSELVTNAIQHGDGGQVTVAMSVRDGFVRLAVRHETPGRPVVCHADDDAERGRGLFLVDRLAAAHGGTWGTSDAGTSTWCTLTLADGRP</sequence>
<accession>D9XTX2</accession>
<dbReference type="Pfam" id="PF13581">
    <property type="entry name" value="HATPase_c_2"/>
    <property type="match status" value="1"/>
</dbReference>
<keyword evidence="4" id="KW-1185">Reference proteome</keyword>
<dbReference type="EMBL" id="GG657758">
    <property type="protein sequence ID" value="EFL42332.1"/>
    <property type="molecule type" value="Genomic_DNA"/>
</dbReference>
<dbReference type="GO" id="GO:0004674">
    <property type="term" value="F:protein serine/threonine kinase activity"/>
    <property type="evidence" value="ECO:0007669"/>
    <property type="project" value="UniProtKB-KW"/>
</dbReference>
<keyword evidence="1" id="KW-0418">Kinase</keyword>
<organism evidence="3 4">
    <name type="scientific">Streptomyces griseoflavus Tu4000</name>
    <dbReference type="NCBI Taxonomy" id="467200"/>
    <lineage>
        <taxon>Bacteria</taxon>
        <taxon>Bacillati</taxon>
        <taxon>Actinomycetota</taxon>
        <taxon>Actinomycetes</taxon>
        <taxon>Kitasatosporales</taxon>
        <taxon>Streptomycetaceae</taxon>
        <taxon>Streptomyces</taxon>
    </lineage>
</organism>
<dbReference type="SUPFAM" id="SSF55874">
    <property type="entry name" value="ATPase domain of HSP90 chaperone/DNA topoisomerase II/histidine kinase"/>
    <property type="match status" value="1"/>
</dbReference>
<reference evidence="3" key="1">
    <citation type="submission" date="2009-02" db="EMBL/GenBank/DDBJ databases">
        <title>Annotation of Streptomyces griseoflavus strain Tu4000.</title>
        <authorList>
            <consortium name="The Broad Institute Genome Sequencing Platform"/>
            <consortium name="Broad Institute Microbial Sequencing Center"/>
            <person name="Fischbach M."/>
            <person name="Godfrey P."/>
            <person name="Ward D."/>
            <person name="Young S."/>
            <person name="Zeng Q."/>
            <person name="Koehrsen M."/>
            <person name="Alvarado L."/>
            <person name="Berlin A.M."/>
            <person name="Bochicchio J."/>
            <person name="Borenstein D."/>
            <person name="Chapman S.B."/>
            <person name="Chen Z."/>
            <person name="Engels R."/>
            <person name="Freedman E."/>
            <person name="Gellesch M."/>
            <person name="Goldberg J."/>
            <person name="Griggs A."/>
            <person name="Gujja S."/>
            <person name="Heilman E.R."/>
            <person name="Heiman D.I."/>
            <person name="Hepburn T.A."/>
            <person name="Howarth C."/>
            <person name="Jen D."/>
            <person name="Larson L."/>
            <person name="Lewis B."/>
            <person name="Mehta T."/>
            <person name="Park D."/>
            <person name="Pearson M."/>
            <person name="Richards J."/>
            <person name="Roberts A."/>
            <person name="Saif S."/>
            <person name="Shea T.D."/>
            <person name="Shenoy N."/>
            <person name="Sisk P."/>
            <person name="Stolte C."/>
            <person name="Sykes S.N."/>
            <person name="Thomson T."/>
            <person name="Walk T."/>
            <person name="White J."/>
            <person name="Yandava C."/>
            <person name="Straight P."/>
            <person name="Clardy J."/>
            <person name="Hung D."/>
            <person name="Kolter R."/>
            <person name="Mekalanos J."/>
            <person name="Walker S."/>
            <person name="Walsh C.T."/>
            <person name="Wieland-Brown L.C."/>
            <person name="Haas B."/>
            <person name="Nusbaum C."/>
            <person name="Birren B."/>
        </authorList>
    </citation>
    <scope>NUCLEOTIDE SEQUENCE [LARGE SCALE GENOMIC DNA]</scope>
    <source>
        <strain evidence="3">Tu4000</strain>
    </source>
</reference>
<name>D9XTX2_9ACTN</name>
<dbReference type="Gene3D" id="3.30.565.10">
    <property type="entry name" value="Histidine kinase-like ATPase, C-terminal domain"/>
    <property type="match status" value="1"/>
</dbReference>
<dbReference type="AlphaFoldDB" id="D9XTX2"/>
<evidence type="ECO:0000256" key="1">
    <source>
        <dbReference type="ARBA" id="ARBA00022527"/>
    </source>
</evidence>
<feature type="domain" description="Histidine kinase/HSP90-like ATPase" evidence="2">
    <location>
        <begin position="39"/>
        <end position="146"/>
    </location>
</feature>
<dbReference type="InterPro" id="IPR036890">
    <property type="entry name" value="HATPase_C_sf"/>
</dbReference>
<dbReference type="RefSeq" id="WP_004933662.1">
    <property type="nucleotide sequence ID" value="NZ_GG657758.1"/>
</dbReference>
<keyword evidence="1" id="KW-0808">Transferase</keyword>
<dbReference type="HOGENOM" id="CLU_090336_4_5_11"/>
<dbReference type="CDD" id="cd16936">
    <property type="entry name" value="HATPase_RsbW-like"/>
    <property type="match status" value="1"/>
</dbReference>
<dbReference type="eggNOG" id="COG2172">
    <property type="taxonomic scope" value="Bacteria"/>
</dbReference>
<dbReference type="STRING" id="467200.SSRG_05136"/>